<keyword evidence="1" id="KW-1133">Transmembrane helix</keyword>
<evidence type="ECO:0000313" key="3">
    <source>
        <dbReference type="Proteomes" id="UP000432089"/>
    </source>
</evidence>
<protein>
    <submittedName>
        <fullName evidence="2">DUF1109 family protein</fullName>
    </submittedName>
</protein>
<keyword evidence="1" id="KW-0472">Membrane</keyword>
<feature type="transmembrane region" description="Helical" evidence="1">
    <location>
        <begin position="29"/>
        <end position="48"/>
    </location>
</feature>
<dbReference type="EMBL" id="VZDO01000015">
    <property type="protein sequence ID" value="KAB0677767.1"/>
    <property type="molecule type" value="Genomic_DNA"/>
</dbReference>
<feature type="transmembrane region" description="Helical" evidence="1">
    <location>
        <begin position="93"/>
        <end position="114"/>
    </location>
</feature>
<feature type="transmembrane region" description="Helical" evidence="1">
    <location>
        <begin position="134"/>
        <end position="151"/>
    </location>
</feature>
<sequence>MPTAATNDLIEGLVTDLTPARRSAVFGRLSLGAGAGALVAIAATALWLGPRPDLAVAAALPSFWIKAAYTLVAAVAGLLAVERLSRPGGRAAAGTRLAALAFLAVVVLAAGQMAAGMEDGRPMFLGRSAEYCPFAIFALALPVLAGTVWAMRGLGPTRPVAAGLGAGLFAGAVASFVYSFSCAERSIPFLASWYTLGIVLAGLAGLAAGRAGLLRW</sequence>
<gene>
    <name evidence="2" type="ORF">F6X38_17460</name>
</gene>
<dbReference type="InterPro" id="IPR009495">
    <property type="entry name" value="NrsF"/>
</dbReference>
<dbReference type="Pfam" id="PF06532">
    <property type="entry name" value="NrsF"/>
    <property type="match status" value="1"/>
</dbReference>
<comment type="caution">
    <text evidence="2">The sequence shown here is derived from an EMBL/GenBank/DDBJ whole genome shotgun (WGS) entry which is preliminary data.</text>
</comment>
<dbReference type="AlphaFoldDB" id="A0A7V7TV95"/>
<feature type="transmembrane region" description="Helical" evidence="1">
    <location>
        <begin position="160"/>
        <end position="181"/>
    </location>
</feature>
<keyword evidence="3" id="KW-1185">Reference proteome</keyword>
<accession>A0A7V7TV95</accession>
<reference evidence="2 3" key="1">
    <citation type="submission" date="2019-09" db="EMBL/GenBank/DDBJ databases">
        <title>YIM 132180 draft genome.</title>
        <authorList>
            <person name="Zhang K."/>
        </authorList>
    </citation>
    <scope>NUCLEOTIDE SEQUENCE [LARGE SCALE GENOMIC DNA]</scope>
    <source>
        <strain evidence="2 3">YIM 132180</strain>
    </source>
</reference>
<keyword evidence="1" id="KW-0812">Transmembrane</keyword>
<proteinExistence type="predicted"/>
<feature type="transmembrane region" description="Helical" evidence="1">
    <location>
        <begin position="54"/>
        <end position="81"/>
    </location>
</feature>
<evidence type="ECO:0000256" key="1">
    <source>
        <dbReference type="SAM" id="Phobius"/>
    </source>
</evidence>
<dbReference type="RefSeq" id="WP_150971878.1">
    <property type="nucleotide sequence ID" value="NZ_VZDO01000015.1"/>
</dbReference>
<dbReference type="Proteomes" id="UP000432089">
    <property type="component" value="Unassembled WGS sequence"/>
</dbReference>
<organism evidence="2 3">
    <name type="scientific">Plantimonas leprariae</name>
    <dbReference type="NCBI Taxonomy" id="2615207"/>
    <lineage>
        <taxon>Bacteria</taxon>
        <taxon>Pseudomonadati</taxon>
        <taxon>Pseudomonadota</taxon>
        <taxon>Alphaproteobacteria</taxon>
        <taxon>Hyphomicrobiales</taxon>
        <taxon>Aurantimonadaceae</taxon>
        <taxon>Plantimonas</taxon>
    </lineage>
</organism>
<name>A0A7V7TV95_9HYPH</name>
<evidence type="ECO:0000313" key="2">
    <source>
        <dbReference type="EMBL" id="KAB0677767.1"/>
    </source>
</evidence>
<feature type="transmembrane region" description="Helical" evidence="1">
    <location>
        <begin position="193"/>
        <end position="213"/>
    </location>
</feature>